<comment type="subcellular location">
    <subcellularLocation>
        <location evidence="1">Membrane</location>
        <topology evidence="1">Multi-pass membrane protein</topology>
    </subcellularLocation>
</comment>
<accession>A0AAN7W2F1</accession>
<dbReference type="GO" id="GO:0022857">
    <property type="term" value="F:transmembrane transporter activity"/>
    <property type="evidence" value="ECO:0007669"/>
    <property type="project" value="InterPro"/>
</dbReference>
<dbReference type="Gene3D" id="1.20.1250.20">
    <property type="entry name" value="MFS general substrate transporter like domains"/>
    <property type="match status" value="2"/>
</dbReference>
<feature type="region of interest" description="Disordered" evidence="7">
    <location>
        <begin position="1"/>
        <end position="27"/>
    </location>
</feature>
<evidence type="ECO:0000313" key="10">
    <source>
        <dbReference type="EMBL" id="KAK5691910.1"/>
    </source>
</evidence>
<feature type="transmembrane region" description="Helical" evidence="8">
    <location>
        <begin position="256"/>
        <end position="277"/>
    </location>
</feature>
<dbReference type="Pfam" id="PF07690">
    <property type="entry name" value="MFS_1"/>
    <property type="match status" value="1"/>
</dbReference>
<comment type="caution">
    <text evidence="10">The sequence shown here is derived from an EMBL/GenBank/DDBJ whole genome shotgun (WGS) entry which is preliminary data.</text>
</comment>
<evidence type="ECO:0000256" key="8">
    <source>
        <dbReference type="SAM" id="Phobius"/>
    </source>
</evidence>
<keyword evidence="6" id="KW-0325">Glycoprotein</keyword>
<feature type="transmembrane region" description="Helical" evidence="8">
    <location>
        <begin position="161"/>
        <end position="185"/>
    </location>
</feature>
<feature type="transmembrane region" description="Helical" evidence="8">
    <location>
        <begin position="191"/>
        <end position="211"/>
    </location>
</feature>
<evidence type="ECO:0000256" key="4">
    <source>
        <dbReference type="ARBA" id="ARBA00022989"/>
    </source>
</evidence>
<feature type="transmembrane region" description="Helical" evidence="8">
    <location>
        <begin position="340"/>
        <end position="359"/>
    </location>
</feature>
<dbReference type="GO" id="GO:0005886">
    <property type="term" value="C:plasma membrane"/>
    <property type="evidence" value="ECO:0007669"/>
    <property type="project" value="TreeGrafter"/>
</dbReference>
<keyword evidence="2" id="KW-0813">Transport</keyword>
<feature type="transmembrane region" description="Helical" evidence="8">
    <location>
        <begin position="135"/>
        <end position="154"/>
    </location>
</feature>
<feature type="transmembrane region" description="Helical" evidence="8">
    <location>
        <begin position="231"/>
        <end position="250"/>
    </location>
</feature>
<feature type="transmembrane region" description="Helical" evidence="8">
    <location>
        <begin position="397"/>
        <end position="418"/>
    </location>
</feature>
<evidence type="ECO:0000256" key="3">
    <source>
        <dbReference type="ARBA" id="ARBA00022692"/>
    </source>
</evidence>
<dbReference type="InterPro" id="IPR020846">
    <property type="entry name" value="MFS_dom"/>
</dbReference>
<keyword evidence="5 8" id="KW-0472">Membrane</keyword>
<feature type="region of interest" description="Disordered" evidence="7">
    <location>
        <begin position="539"/>
        <end position="568"/>
    </location>
</feature>
<organism evidence="10 11">
    <name type="scientific">Elasticomyces elasticus</name>
    <dbReference type="NCBI Taxonomy" id="574655"/>
    <lineage>
        <taxon>Eukaryota</taxon>
        <taxon>Fungi</taxon>
        <taxon>Dikarya</taxon>
        <taxon>Ascomycota</taxon>
        <taxon>Pezizomycotina</taxon>
        <taxon>Dothideomycetes</taxon>
        <taxon>Dothideomycetidae</taxon>
        <taxon>Mycosphaerellales</taxon>
        <taxon>Teratosphaeriaceae</taxon>
        <taxon>Elasticomyces</taxon>
    </lineage>
</organism>
<dbReference type="PRINTS" id="PR01036">
    <property type="entry name" value="TCRTETB"/>
</dbReference>
<dbReference type="SUPFAM" id="SSF103473">
    <property type="entry name" value="MFS general substrate transporter"/>
    <property type="match status" value="1"/>
</dbReference>
<name>A0AAN7W2F1_9PEZI</name>
<dbReference type="InterPro" id="IPR036259">
    <property type="entry name" value="MFS_trans_sf"/>
</dbReference>
<dbReference type="EMBL" id="JAVRQU010000020">
    <property type="protein sequence ID" value="KAK5691910.1"/>
    <property type="molecule type" value="Genomic_DNA"/>
</dbReference>
<dbReference type="PROSITE" id="PS50850">
    <property type="entry name" value="MFS"/>
    <property type="match status" value="1"/>
</dbReference>
<feature type="transmembrane region" description="Helical" evidence="8">
    <location>
        <begin position="430"/>
        <end position="451"/>
    </location>
</feature>
<evidence type="ECO:0000256" key="6">
    <source>
        <dbReference type="ARBA" id="ARBA00023180"/>
    </source>
</evidence>
<reference evidence="10" key="1">
    <citation type="submission" date="2023-08" db="EMBL/GenBank/DDBJ databases">
        <title>Black Yeasts Isolated from many extreme environments.</title>
        <authorList>
            <person name="Coleine C."/>
            <person name="Stajich J.E."/>
            <person name="Selbmann L."/>
        </authorList>
    </citation>
    <scope>NUCLEOTIDE SEQUENCE</scope>
    <source>
        <strain evidence="10">CCFEE 5810</strain>
    </source>
</reference>
<sequence length="568" mass="59958">MTRPDALSTLASKEEDSIDATTDKSSPKFERGPRFWAIIIVLCLISLLTALEATVTSTVMPSLVADLGGGEDFIWVSNAYFLTMTSLMPMFGQLANVYGRRWPIIISGVVFMIGSGVCGGATSMAMIIGGRAVQGIGGAGIGVLCEVVICDLVPLRERGTYMAIVFGMVGIGAALGPLFGGLIASYSTWRWAFYMTLPVGGVAVVLLILFLHVKYDRSQTWATKLSSLDWLGNLLVIGGTVPVLIALGWAGGQYSWSSYQVLVPLLIGLATLGAFVVREGNARLTPNPIMPLHLFSNSIGAIVFLLTFLHGMITMWTLYFLPIYLQGVLAVNAFHAGIDLLPTILALLPGAIIGGLLLSKFGRYKPILMACFVFVVVGFGIFTLLDENSSTGAWVGFQIVGSFGAGLGTGALLPALLAPLTDKDTALATATWGFMRSFGVMWGVAIAGTTYSSRAAQLASSGAISSDAAVAREFMVGGAYGAAQIGFLDTLSAQTRAEVISVQSRALQRSWQIAIAFGAVGLIGAAVMKEIPLRKENDTDFGMVERKNKSNEEEAGDAPGKEVSVAAS</sequence>
<feature type="transmembrane region" description="Helical" evidence="8">
    <location>
        <begin position="104"/>
        <end position="129"/>
    </location>
</feature>
<dbReference type="Proteomes" id="UP001310594">
    <property type="component" value="Unassembled WGS sequence"/>
</dbReference>
<protein>
    <recommendedName>
        <fullName evidence="9">Major facilitator superfamily (MFS) profile domain-containing protein</fullName>
    </recommendedName>
</protein>
<gene>
    <name evidence="10" type="ORF">LTR97_011081</name>
</gene>
<dbReference type="InterPro" id="IPR011701">
    <property type="entry name" value="MFS"/>
</dbReference>
<feature type="compositionally biased region" description="Basic and acidic residues" evidence="7">
    <location>
        <begin position="539"/>
        <end position="552"/>
    </location>
</feature>
<keyword evidence="3 8" id="KW-0812">Transmembrane</keyword>
<evidence type="ECO:0000259" key="9">
    <source>
        <dbReference type="PROSITE" id="PS50850"/>
    </source>
</evidence>
<feature type="transmembrane region" description="Helical" evidence="8">
    <location>
        <begin position="511"/>
        <end position="528"/>
    </location>
</feature>
<dbReference type="PANTHER" id="PTHR23501:SF187">
    <property type="entry name" value="MAJOR FACILITATOR SUPERFAMILY (MFS) PROFILE DOMAIN-CONTAINING PROTEIN"/>
    <property type="match status" value="1"/>
</dbReference>
<evidence type="ECO:0000256" key="5">
    <source>
        <dbReference type="ARBA" id="ARBA00023136"/>
    </source>
</evidence>
<feature type="transmembrane region" description="Helical" evidence="8">
    <location>
        <begin position="73"/>
        <end position="92"/>
    </location>
</feature>
<proteinExistence type="predicted"/>
<feature type="transmembrane region" description="Helical" evidence="8">
    <location>
        <begin position="366"/>
        <end position="385"/>
    </location>
</feature>
<dbReference type="PANTHER" id="PTHR23501">
    <property type="entry name" value="MAJOR FACILITATOR SUPERFAMILY"/>
    <property type="match status" value="1"/>
</dbReference>
<evidence type="ECO:0000313" key="11">
    <source>
        <dbReference type="Proteomes" id="UP001310594"/>
    </source>
</evidence>
<evidence type="ECO:0000256" key="1">
    <source>
        <dbReference type="ARBA" id="ARBA00004141"/>
    </source>
</evidence>
<feature type="transmembrane region" description="Helical" evidence="8">
    <location>
        <begin position="35"/>
        <end position="53"/>
    </location>
</feature>
<evidence type="ECO:0000256" key="7">
    <source>
        <dbReference type="SAM" id="MobiDB-lite"/>
    </source>
</evidence>
<dbReference type="AlphaFoldDB" id="A0AAN7W2F1"/>
<keyword evidence="4 8" id="KW-1133">Transmembrane helix</keyword>
<feature type="domain" description="Major facilitator superfamily (MFS) profile" evidence="9">
    <location>
        <begin position="38"/>
        <end position="496"/>
    </location>
</feature>
<evidence type="ECO:0000256" key="2">
    <source>
        <dbReference type="ARBA" id="ARBA00022448"/>
    </source>
</evidence>
<feature type="transmembrane region" description="Helical" evidence="8">
    <location>
        <begin position="298"/>
        <end position="320"/>
    </location>
</feature>